<proteinExistence type="predicted"/>
<dbReference type="Pfam" id="PF05899">
    <property type="entry name" value="Cupin_3"/>
    <property type="match status" value="1"/>
</dbReference>
<dbReference type="InterPro" id="IPR011051">
    <property type="entry name" value="RmlC_Cupin_sf"/>
</dbReference>
<dbReference type="EMBL" id="RKHL01000001">
    <property type="protein sequence ID" value="ROR83075.1"/>
    <property type="molecule type" value="Genomic_DNA"/>
</dbReference>
<dbReference type="PANTHER" id="PTHR40943:SF1">
    <property type="entry name" value="CYTOPLASMIC PROTEIN"/>
    <property type="match status" value="1"/>
</dbReference>
<protein>
    <recommendedName>
        <fullName evidence="1">(S)-ureidoglycine aminohydrolase cupin domain-containing protein</fullName>
    </recommendedName>
</protein>
<dbReference type="Proteomes" id="UP000266915">
    <property type="component" value="Unassembled WGS sequence"/>
</dbReference>
<keyword evidence="3" id="KW-1185">Reference proteome</keyword>
<evidence type="ECO:0000313" key="2">
    <source>
        <dbReference type="EMBL" id="ROR83075.1"/>
    </source>
</evidence>
<feature type="domain" description="(S)-ureidoglycine aminohydrolase cupin" evidence="1">
    <location>
        <begin position="45"/>
        <end position="114"/>
    </location>
</feature>
<evidence type="ECO:0000313" key="3">
    <source>
        <dbReference type="Proteomes" id="UP000266915"/>
    </source>
</evidence>
<evidence type="ECO:0000259" key="1">
    <source>
        <dbReference type="Pfam" id="PF05899"/>
    </source>
</evidence>
<dbReference type="SUPFAM" id="SSF51182">
    <property type="entry name" value="RmlC-like cupins"/>
    <property type="match status" value="1"/>
</dbReference>
<name>A0A3N2C6E1_9MICO</name>
<gene>
    <name evidence="2" type="ORF">EDD42_3177</name>
</gene>
<accession>A0A3N2C6E1</accession>
<dbReference type="PANTHER" id="PTHR40943">
    <property type="entry name" value="CYTOPLASMIC PROTEIN-RELATED"/>
    <property type="match status" value="1"/>
</dbReference>
<dbReference type="Gene3D" id="2.60.120.10">
    <property type="entry name" value="Jelly Rolls"/>
    <property type="match status" value="1"/>
</dbReference>
<dbReference type="InterPro" id="IPR014710">
    <property type="entry name" value="RmlC-like_jellyroll"/>
</dbReference>
<dbReference type="AlphaFoldDB" id="A0A3N2C6E1"/>
<organism evidence="2 3">
    <name type="scientific">Plantibacter flavus</name>
    <dbReference type="NCBI Taxonomy" id="150123"/>
    <lineage>
        <taxon>Bacteria</taxon>
        <taxon>Bacillati</taxon>
        <taxon>Actinomycetota</taxon>
        <taxon>Actinomycetes</taxon>
        <taxon>Micrococcales</taxon>
        <taxon>Microbacteriaceae</taxon>
        <taxon>Plantibacter</taxon>
    </lineage>
</organism>
<comment type="caution">
    <text evidence="2">The sequence shown here is derived from an EMBL/GenBank/DDBJ whole genome shotgun (WGS) entry which is preliminary data.</text>
</comment>
<dbReference type="RefSeq" id="WP_085513793.1">
    <property type="nucleotide sequence ID" value="NZ_FXAP01000006.1"/>
</dbReference>
<reference evidence="2 3" key="1">
    <citation type="submission" date="2018-11" db="EMBL/GenBank/DDBJ databases">
        <title>Sequencing the genomes of 1000 actinobacteria strains.</title>
        <authorList>
            <person name="Klenk H.-P."/>
        </authorList>
    </citation>
    <scope>NUCLEOTIDE SEQUENCE [LARGE SCALE GENOMIC DNA]</scope>
    <source>
        <strain evidence="2 3">DSM 14012</strain>
    </source>
</reference>
<dbReference type="InterPro" id="IPR008579">
    <property type="entry name" value="UGlyAH_Cupin_dom"/>
</dbReference>
<sequence length="116" mass="11914">MTDHLLAPNAVLQGADVALADNPLAPEDVVAGSPRSGIVSLAAVGDTEVGVWELGVGVVQDTEVDEAFVVLSGEATVDFADGTPSLELRAGSIGRLAAGARTTWTVRETLRKVYVA</sequence>